<dbReference type="EMBL" id="CYKH01000268">
    <property type="protein sequence ID" value="CUF22239.1"/>
    <property type="molecule type" value="Genomic_DNA"/>
</dbReference>
<accession>A0A0S4IL81</accession>
<dbReference type="PANTHER" id="PTHR10997">
    <property type="entry name" value="IMPORTIN-7, 8, 11"/>
    <property type="match status" value="1"/>
</dbReference>
<dbReference type="GO" id="GO:0006606">
    <property type="term" value="P:protein import into nucleus"/>
    <property type="evidence" value="ECO:0007669"/>
    <property type="project" value="TreeGrafter"/>
</dbReference>
<gene>
    <name evidence="2" type="ORF">BSAL_60325</name>
</gene>
<evidence type="ECO:0000256" key="1">
    <source>
        <dbReference type="SAM" id="MobiDB-lite"/>
    </source>
</evidence>
<dbReference type="InterPro" id="IPR011989">
    <property type="entry name" value="ARM-like"/>
</dbReference>
<dbReference type="OrthoDB" id="760868at2759"/>
<dbReference type="PANTHER" id="PTHR10997:SF52">
    <property type="entry name" value="IMPORTIN N-TERMINAL DOMAIN-CONTAINING PROTEIN"/>
    <property type="match status" value="1"/>
</dbReference>
<dbReference type="AlphaFoldDB" id="A0A0S4IL81"/>
<dbReference type="OMA" id="MLAFPQQ"/>
<organism evidence="2 3">
    <name type="scientific">Bodo saltans</name>
    <name type="common">Flagellated protozoan</name>
    <dbReference type="NCBI Taxonomy" id="75058"/>
    <lineage>
        <taxon>Eukaryota</taxon>
        <taxon>Discoba</taxon>
        <taxon>Euglenozoa</taxon>
        <taxon>Kinetoplastea</taxon>
        <taxon>Metakinetoplastina</taxon>
        <taxon>Eubodonida</taxon>
        <taxon>Bodonidae</taxon>
        <taxon>Bodo</taxon>
    </lineage>
</organism>
<dbReference type="Gene3D" id="1.25.10.10">
    <property type="entry name" value="Leucine-rich Repeat Variant"/>
    <property type="match status" value="1"/>
</dbReference>
<dbReference type="GO" id="GO:0005829">
    <property type="term" value="C:cytosol"/>
    <property type="evidence" value="ECO:0007669"/>
    <property type="project" value="TreeGrafter"/>
</dbReference>
<keyword evidence="3" id="KW-1185">Reference proteome</keyword>
<feature type="region of interest" description="Disordered" evidence="1">
    <location>
        <begin position="877"/>
        <end position="897"/>
    </location>
</feature>
<dbReference type="VEuPathDB" id="TriTrypDB:BSAL_60325"/>
<feature type="compositionally biased region" description="Acidic residues" evidence="1">
    <location>
        <begin position="881"/>
        <end position="897"/>
    </location>
</feature>
<evidence type="ECO:0000313" key="2">
    <source>
        <dbReference type="EMBL" id="CUF22239.1"/>
    </source>
</evidence>
<protein>
    <submittedName>
        <fullName evidence="2">Uncharacterized protein</fullName>
    </submittedName>
</protein>
<proteinExistence type="predicted"/>
<dbReference type="Proteomes" id="UP000051952">
    <property type="component" value="Unassembled WGS sequence"/>
</dbReference>
<reference evidence="3" key="1">
    <citation type="submission" date="2015-09" db="EMBL/GenBank/DDBJ databases">
        <authorList>
            <consortium name="Pathogen Informatics"/>
        </authorList>
    </citation>
    <scope>NUCLEOTIDE SEQUENCE [LARGE SCALE GENOMIC DNA]</scope>
    <source>
        <strain evidence="3">Lake Konstanz</strain>
    </source>
</reference>
<dbReference type="SUPFAM" id="SSF48371">
    <property type="entry name" value="ARM repeat"/>
    <property type="match status" value="1"/>
</dbReference>
<dbReference type="GO" id="GO:0005635">
    <property type="term" value="C:nuclear envelope"/>
    <property type="evidence" value="ECO:0007669"/>
    <property type="project" value="TreeGrafter"/>
</dbReference>
<dbReference type="InterPro" id="IPR016024">
    <property type="entry name" value="ARM-type_fold"/>
</dbReference>
<evidence type="ECO:0000313" key="3">
    <source>
        <dbReference type="Proteomes" id="UP000051952"/>
    </source>
</evidence>
<sequence>MTAETFRGTAALEDLKIVLLGGLARVSDKHRRILLAIVKIIISEFGWDYLPQIMPSVEGFDCSNTASAVPLARALLDSVYVVAKRFKTLNLCPTQEKVVACQTLCTHLPKFFALNDMYVFHLTFKVFECCTETFQQLSAVKQQTLPIPVALVDSWLTYLGGFPQAFHAAAVASGEDGYRLYVKCVKRIGSICFSILHDATKKKKAAATAHHFLKNFSKPFVQMWIQWLSFCLESKDRAMHRKSEIFALRFLKMATADEQLFRAEIQPVALQLLEKQLFPFLCFMDSDEEVFNDEEGLQEYAQYMLDENVLTGEFSQRQAASNTILAMIGGTKSFHDPSLLMGVLQIIHTGLSSVDGTEESAKRTFGFLHLLGVLRKQIRGIPDVWNGQMEVVLSTSVAPLIASPHVFLKCKAIYICQRYSKIPWTQEASFASFMSAMAGLLQDPDARVRLTTIDAMCTLLEMKRARRYLMHVLVPLVNECLGFLEKVQTTFLPLVLNYLAEHFAAELTPVLDRLVGALVQQFLAAAFDMTAQEQTLGADDDLRSYETLGLSSFQTITAINNIIMSLDYNKAALTSMLPDVVRLLTFVFQRADSFDYMDKAIEIFQHAAFMAKPIPECLWNLFPPVYHCVMNSGTGVDYFSKFEGAFDNFVSNSPEAFLGNAQVMQMTFAMCEKMLVGGVVANDDDISAAPQLIEAMLHQAKHCENPALMSPHLSGFVSLLLRALVNPDNQKRPVIVRMWLITAVMDAFYFDAAATLQIIVDSGAYPHFFNGYFEFFSAAINADQATGKKNKKNRTEAAEVLSTLTLLFRKVNILGLTSLLLVVTNPANLPANPQSASFDPAFVTAAVKMIHFCIEENFKMYTPRCKNLEISIEQVRSGYEEEKEEDYDEEDMDLEEDQEEDLVNAANDDHDEEVDDEDGVMAEATDDYYTPIDKICEVDFYGQWVVPVRSLLASGQQPAWGATVSSLMLGDAAISQAREASQKYIHLLALLEKEQEADHQRRSVAALQPAV</sequence>
<name>A0A0S4IL81_BODSA</name>